<protein>
    <submittedName>
        <fullName evidence="1">Virion structural protein</fullName>
    </submittedName>
</protein>
<name>A0A873WFU4_9CAUD</name>
<evidence type="ECO:0000313" key="1">
    <source>
        <dbReference type="EMBL" id="QPB08256.1"/>
    </source>
</evidence>
<dbReference type="Proteomes" id="UP000663288">
    <property type="component" value="Segment"/>
</dbReference>
<proteinExistence type="predicted"/>
<accession>A0A873WFU4</accession>
<reference evidence="1" key="1">
    <citation type="submission" date="2020-10" db="EMBL/GenBank/DDBJ databases">
        <title>The Isolation and Genome Sequence of a Novel Cyanophage S-H9-1 from the Yellow Sea, China.</title>
        <authorList>
            <person name="Jiang T."/>
        </authorList>
    </citation>
    <scope>NUCLEOTIDE SEQUENCE</scope>
</reference>
<sequence>MPAINVARTDTFEQQRVKINEIGSQIFAVTSGGSNLATGELRIGDGTRTSPALAFTSDETLGIYKPETSTLGFVTSGKNILDLAPLEVVSYKDIKSRKRLLIQSGISFASQGQNYDTGSYTGIFLTGGSGEGATVDLDVLEFAGTITNEGANYLPGSYTGIELLSSGSPSISPSIDFDVEGLDGTIEPGSGYVSGIYSNVPLTGGSGTGAEAQITITGNTDYPGVITNPGSGYTDGVYGFIQAFNTPTTTYTVTTIANPGSPPPDNVYQIDGNTQQALSFIVGNTYRFDQSDASNTGHPINFRDSGGGFLSSDFIVLSNGVAGSPGAFTDLIILPTAPLGSITYVCENHSGMGASATVGSGASGQYGFGASYNIEISGGSAISIVPVGGGSFYQAGEVLQFPNTSIGGTGSGIVFTLTTPSYNGVVDSVVITDEGQDYLIDDVLSAADSDLGGGGGSNFTYTVTTNPGKITSVTFSSYGSDNVVGDVLSLPTGVTNVSTVLPGQVNGVSATLNAGSSLVSVASTAGLAVGMVIYTDFGSTGDAGSGTLTISSINGSTQIIMSGNAITGGAATLTFVSPLGLSTIEVSDASGIFVGDNVTQVSGSGDLGQNIVVSQKDETVTPNQVTLSAQPVLAGSAVLNFSPAYGIGSPGFLYTIDTLGVIDTTTFTITDGGNGYNVGDNLSVDPSSLIQPITYLVQTNATQTLTFSSTISAATFAVGDIVKVADGALLTGSGTGTTLLSEADQTYSGITVFSTSGSGQGGTIEINRDSNGDVSSVTITGGLFYEIGDTITVPGASVGGSTPTDDVTITVGTVSVSTDAVIYQVNSSGGNVTNLVVYSAGFTDADDIIISGQTTTYTLSTASSTKYKFFFDLNDGNGYQITPDLTFYVGNKYKFDLTDSSNSQHLLSFSAFPGGFRAPSLVENIATTLSSSSTSITVSSTSGIIAGMQVIKMSGDGELGVDTTVLSVDNATTLTLSATPLVSGDVVLNFAGTEFTDGLVRTQSDLELSVTANTPNPLYYFNSVNATENEESGGDIGSEAEIVVDPNNPKTFGSGFLLTVVQTQISDTVEIDVVTGNIKSTSLESSSLQTTTAEVLGTLTATDIDGGDINITNLVNPGTINVNSAALSLTGNLSVGSNFQVTNSSGNLVIGGTITTTSTINMNSEMLLENNEISTQTNNLVLTPYTGKVVEINTTTALNIPAGDTSQRPAAGTVANGSIRFNTQTNQYEGYSAISQAWSSLGGVRDLDGNTTILAEETIGANDNTLWFINDNINTIRFTPNQLEFVNNKKIHSPAVNTPSYTVWTANTPVILGQYVKWLNNLYEVTVAGTTGTSGNEPIHTSGAQLNGTAELTWSQLAVGPLTFEEIEVIRIGPNGDCPLSINNDLRLFDNVVTTDLSDLVLRPNAGKKVVIDATSTLAIPVGTDGERGVAIQGSIRFNTSSTQFEGYDGVNWGSLGGVKDVDQNTYIIPETAPGTNENILYFFNDNNNTLRLTTNELQFDTVDTIVSSTSDEFEITASLMTFDGAATTLDNTLTDTTFLHSSKQYFDLGLSSGLFVEPVLRLDNQGDVYLNTGFGTGTYNGVKVFDGDLKEFELSDIKITTDKVTLVKGSIDNTNSILYATSNSLGSKTVIVAHNVNTNDKEFIEFGVTDDGTDVFHTEYGNARTGVQLVIPTFEVTGANEVRLNFAVGATVGATETVNITVTSTITKK</sequence>
<dbReference type="EMBL" id="MW117966">
    <property type="protein sequence ID" value="QPB08256.1"/>
    <property type="molecule type" value="Genomic_DNA"/>
</dbReference>
<organism evidence="1 2">
    <name type="scientific">Synechococcus phage S-H9-1</name>
    <dbReference type="NCBI Taxonomy" id="2783674"/>
    <lineage>
        <taxon>Viruses</taxon>
        <taxon>Duplodnaviria</taxon>
        <taxon>Heunggongvirae</taxon>
        <taxon>Uroviricota</taxon>
        <taxon>Caudoviricetes</taxon>
        <taxon>Pantevenvirales</taxon>
        <taxon>Kyanoviridae</taxon>
        <taxon>Scyllavirus</taxon>
        <taxon>Scyllavirus aitchnine</taxon>
    </lineage>
</organism>
<keyword evidence="2" id="KW-1185">Reference proteome</keyword>
<dbReference type="KEGG" id="vg:77945855"/>
<dbReference type="RefSeq" id="YP_010669672.1">
    <property type="nucleotide sequence ID" value="NC_070961.1"/>
</dbReference>
<dbReference type="GeneID" id="77945855"/>
<evidence type="ECO:0000313" key="2">
    <source>
        <dbReference type="Proteomes" id="UP000663288"/>
    </source>
</evidence>